<dbReference type="Proteomes" id="UP000325785">
    <property type="component" value="Chromosome"/>
</dbReference>
<gene>
    <name evidence="5" type="ORF">RIdsm_04435</name>
</gene>
<dbReference type="GO" id="GO:0003700">
    <property type="term" value="F:DNA-binding transcription factor activity"/>
    <property type="evidence" value="ECO:0007669"/>
    <property type="project" value="InterPro"/>
</dbReference>
<evidence type="ECO:0000313" key="5">
    <source>
        <dbReference type="EMBL" id="QEW28603.1"/>
    </source>
</evidence>
<accession>A0A5P3AIS7</accession>
<dbReference type="Gene3D" id="1.10.10.10">
    <property type="entry name" value="Winged helix-like DNA-binding domain superfamily/Winged helix DNA-binding domain"/>
    <property type="match status" value="1"/>
</dbReference>
<dbReference type="KEGG" id="rid:RIdsm_04435"/>
<evidence type="ECO:0000256" key="3">
    <source>
        <dbReference type="ARBA" id="ARBA00023163"/>
    </source>
</evidence>
<keyword evidence="3" id="KW-0804">Transcription</keyword>
<dbReference type="CDD" id="cd07377">
    <property type="entry name" value="WHTH_GntR"/>
    <property type="match status" value="1"/>
</dbReference>
<dbReference type="PRINTS" id="PR00035">
    <property type="entry name" value="HTHGNTR"/>
</dbReference>
<dbReference type="InterPro" id="IPR036390">
    <property type="entry name" value="WH_DNA-bd_sf"/>
</dbReference>
<dbReference type="InterPro" id="IPR008920">
    <property type="entry name" value="TF_FadR/GntR_C"/>
</dbReference>
<dbReference type="InterPro" id="IPR036388">
    <property type="entry name" value="WH-like_DNA-bd_sf"/>
</dbReference>
<evidence type="ECO:0000259" key="4">
    <source>
        <dbReference type="PROSITE" id="PS50949"/>
    </source>
</evidence>
<dbReference type="PROSITE" id="PS50949">
    <property type="entry name" value="HTH_GNTR"/>
    <property type="match status" value="1"/>
</dbReference>
<feature type="domain" description="HTH gntR-type" evidence="4">
    <location>
        <begin position="7"/>
        <end position="74"/>
    </location>
</feature>
<dbReference type="AlphaFoldDB" id="A0A5P3AIS7"/>
<proteinExistence type="predicted"/>
<dbReference type="GO" id="GO:0003677">
    <property type="term" value="F:DNA binding"/>
    <property type="evidence" value="ECO:0007669"/>
    <property type="project" value="UniProtKB-KW"/>
</dbReference>
<keyword evidence="2 5" id="KW-0238">DNA-binding</keyword>
<evidence type="ECO:0000256" key="1">
    <source>
        <dbReference type="ARBA" id="ARBA00023015"/>
    </source>
</evidence>
<keyword evidence="1" id="KW-0805">Transcription regulation</keyword>
<sequence>MKDVAEITGAAAIFRVVRERICTLELPFGAVLREVELAKEFGVSRTPVRQALHQLAAFGLVETRNGVGTLVTAGDPDTLADIYQLRIKLAGLIGALATGPCPPEAAGMMRALHDRIAGVPVPPGPRAFWQFNEERHEIVNALIENRELRGLHDLYYFKVAPFWFALYAEAPEREFTLLEREVRETVFWLEQGDMRAVANMQENHTAMAARRVEAGFATAEDEPEIAH</sequence>
<dbReference type="InterPro" id="IPR000524">
    <property type="entry name" value="Tscrpt_reg_HTH_GntR"/>
</dbReference>
<dbReference type="Pfam" id="PF00392">
    <property type="entry name" value="GntR"/>
    <property type="match status" value="1"/>
</dbReference>
<name>A0A5P3AIS7_9RHOB</name>
<protein>
    <submittedName>
        <fullName evidence="5">DNA-binding transcriptional repressor MngR</fullName>
    </submittedName>
</protein>
<reference evidence="5 6" key="1">
    <citation type="submission" date="2018-08" db="EMBL/GenBank/DDBJ databases">
        <title>Genetic Globetrotter - A new plasmid hitch-hiking vast phylogenetic and geographic distances.</title>
        <authorList>
            <person name="Vollmers J."/>
            <person name="Petersen J."/>
        </authorList>
    </citation>
    <scope>NUCLEOTIDE SEQUENCE [LARGE SCALE GENOMIC DNA]</scope>
    <source>
        <strain evidence="5 6">DSM 26383</strain>
    </source>
</reference>
<dbReference type="SUPFAM" id="SSF46785">
    <property type="entry name" value="Winged helix' DNA-binding domain"/>
    <property type="match status" value="1"/>
</dbReference>
<dbReference type="SMART" id="SM00345">
    <property type="entry name" value="HTH_GNTR"/>
    <property type="match status" value="1"/>
</dbReference>
<dbReference type="PANTHER" id="PTHR43537">
    <property type="entry name" value="TRANSCRIPTIONAL REGULATOR, GNTR FAMILY"/>
    <property type="match status" value="1"/>
</dbReference>
<evidence type="ECO:0000313" key="6">
    <source>
        <dbReference type="Proteomes" id="UP000325785"/>
    </source>
</evidence>
<dbReference type="PANTHER" id="PTHR43537:SF50">
    <property type="entry name" value="TRANSCRIPTIONAL REGULATORY PROTEIN"/>
    <property type="match status" value="1"/>
</dbReference>
<dbReference type="SUPFAM" id="SSF48008">
    <property type="entry name" value="GntR ligand-binding domain-like"/>
    <property type="match status" value="1"/>
</dbReference>
<dbReference type="EMBL" id="CP031598">
    <property type="protein sequence ID" value="QEW28603.1"/>
    <property type="molecule type" value="Genomic_DNA"/>
</dbReference>
<organism evidence="5 6">
    <name type="scientific">Roseovarius indicus</name>
    <dbReference type="NCBI Taxonomy" id="540747"/>
    <lineage>
        <taxon>Bacteria</taxon>
        <taxon>Pseudomonadati</taxon>
        <taxon>Pseudomonadota</taxon>
        <taxon>Alphaproteobacteria</taxon>
        <taxon>Rhodobacterales</taxon>
        <taxon>Roseobacteraceae</taxon>
        <taxon>Roseovarius</taxon>
    </lineage>
</organism>
<evidence type="ECO:0000256" key="2">
    <source>
        <dbReference type="ARBA" id="ARBA00023125"/>
    </source>
</evidence>
<dbReference type="Gene3D" id="1.20.120.530">
    <property type="entry name" value="GntR ligand-binding domain-like"/>
    <property type="match status" value="1"/>
</dbReference>